<keyword evidence="3" id="KW-0812">Transmembrane</keyword>
<dbReference type="InterPro" id="IPR001304">
    <property type="entry name" value="C-type_lectin-like"/>
</dbReference>
<dbReference type="Pfam" id="PF00059">
    <property type="entry name" value="Lectin_C"/>
    <property type="match status" value="1"/>
</dbReference>
<dbReference type="Gene3D" id="3.10.100.10">
    <property type="entry name" value="Mannose-Binding Protein A, subunit A"/>
    <property type="match status" value="1"/>
</dbReference>
<evidence type="ECO:0000313" key="6">
    <source>
        <dbReference type="Proteomes" id="UP000050525"/>
    </source>
</evidence>
<reference evidence="5 6" key="1">
    <citation type="journal article" date="2012" name="Genome Biol.">
        <title>Sequencing three crocodilian genomes to illuminate the evolution of archosaurs and amniotes.</title>
        <authorList>
            <person name="St John J.A."/>
            <person name="Braun E.L."/>
            <person name="Isberg S.R."/>
            <person name="Miles L.G."/>
            <person name="Chong A.Y."/>
            <person name="Gongora J."/>
            <person name="Dalzell P."/>
            <person name="Moran C."/>
            <person name="Bed'hom B."/>
            <person name="Abzhanov A."/>
            <person name="Burgess S.C."/>
            <person name="Cooksey A.M."/>
            <person name="Castoe T.A."/>
            <person name="Crawford N.G."/>
            <person name="Densmore L.D."/>
            <person name="Drew J.C."/>
            <person name="Edwards S.V."/>
            <person name="Faircloth B.C."/>
            <person name="Fujita M.K."/>
            <person name="Greenwold M.J."/>
            <person name="Hoffmann F.G."/>
            <person name="Howard J.M."/>
            <person name="Iguchi T."/>
            <person name="Janes D.E."/>
            <person name="Khan S.Y."/>
            <person name="Kohno S."/>
            <person name="de Koning A.J."/>
            <person name="Lance S.L."/>
            <person name="McCarthy F.M."/>
            <person name="McCormack J.E."/>
            <person name="Merchant M.E."/>
            <person name="Peterson D.G."/>
            <person name="Pollock D.D."/>
            <person name="Pourmand N."/>
            <person name="Raney B.J."/>
            <person name="Roessler K.A."/>
            <person name="Sanford J.R."/>
            <person name="Sawyer R.H."/>
            <person name="Schmidt C.J."/>
            <person name="Triplett E.W."/>
            <person name="Tuberville T.D."/>
            <person name="Venegas-Anaya M."/>
            <person name="Howard J.T."/>
            <person name="Jarvis E.D."/>
            <person name="Guillette L.J.Jr."/>
            <person name="Glenn T.C."/>
            <person name="Green R.E."/>
            <person name="Ray D.A."/>
        </authorList>
    </citation>
    <scope>NUCLEOTIDE SEQUENCE [LARGE SCALE GENOMIC DNA]</scope>
    <source>
        <strain evidence="5">KSC_2009_1</strain>
    </source>
</reference>
<keyword evidence="1" id="KW-0175">Coiled coil</keyword>
<feature type="domain" description="C-type lectin" evidence="4">
    <location>
        <begin position="192"/>
        <end position="293"/>
    </location>
</feature>
<dbReference type="InterPro" id="IPR016187">
    <property type="entry name" value="CTDL_fold"/>
</dbReference>
<dbReference type="InterPro" id="IPR039689">
    <property type="entry name" value="CD72"/>
</dbReference>
<evidence type="ECO:0000256" key="3">
    <source>
        <dbReference type="SAM" id="Phobius"/>
    </source>
</evidence>
<feature type="region of interest" description="Disordered" evidence="2">
    <location>
        <begin position="1"/>
        <end position="20"/>
    </location>
</feature>
<dbReference type="GO" id="GO:0004888">
    <property type="term" value="F:transmembrane signaling receptor activity"/>
    <property type="evidence" value="ECO:0007669"/>
    <property type="project" value="InterPro"/>
</dbReference>
<dbReference type="SMART" id="SM00034">
    <property type="entry name" value="CLECT"/>
    <property type="match status" value="1"/>
</dbReference>
<accession>A0A151LZ97</accession>
<name>A0A151LZ97_ALLMI</name>
<keyword evidence="6" id="KW-1185">Reference proteome</keyword>
<dbReference type="PANTHER" id="PTHR15028:SF6">
    <property type="entry name" value="B-CELL DIFFERENTIATION ANTIGEN CD72"/>
    <property type="match status" value="1"/>
</dbReference>
<dbReference type="Proteomes" id="UP000050525">
    <property type="component" value="Unassembled WGS sequence"/>
</dbReference>
<dbReference type="PANTHER" id="PTHR15028">
    <property type="entry name" value="CD72-RELATED"/>
    <property type="match status" value="1"/>
</dbReference>
<dbReference type="GO" id="GO:0005886">
    <property type="term" value="C:plasma membrane"/>
    <property type="evidence" value="ECO:0007669"/>
    <property type="project" value="InterPro"/>
</dbReference>
<proteinExistence type="predicted"/>
<dbReference type="SUPFAM" id="SSF56436">
    <property type="entry name" value="C-type lectin-like"/>
    <property type="match status" value="1"/>
</dbReference>
<organism evidence="5 6">
    <name type="scientific">Alligator mississippiensis</name>
    <name type="common">American alligator</name>
    <dbReference type="NCBI Taxonomy" id="8496"/>
    <lineage>
        <taxon>Eukaryota</taxon>
        <taxon>Metazoa</taxon>
        <taxon>Chordata</taxon>
        <taxon>Craniata</taxon>
        <taxon>Vertebrata</taxon>
        <taxon>Euteleostomi</taxon>
        <taxon>Archelosauria</taxon>
        <taxon>Archosauria</taxon>
        <taxon>Crocodylia</taxon>
        <taxon>Alligatoridae</taxon>
        <taxon>Alligatorinae</taxon>
        <taxon>Alligator</taxon>
    </lineage>
</organism>
<evidence type="ECO:0000259" key="4">
    <source>
        <dbReference type="PROSITE" id="PS50041"/>
    </source>
</evidence>
<sequence>MYETLQFSKDSSGQSMTPQEQGTGALHCRVLAQREAPCPAARMGESMVYTDLQLSKAHHTLTSPCVCSPPDLSQEDCTYESFQLSQVGRGPARHWVLQHREPRWCIQPLPLGLLAACLALLATTIALGVCYWQQGQLMGQVRSALEQAQVELVHMQEQAQDLQQQLNISKTALDDVKNLRITDCCLETWVLYRGRCLFLSNEEKTWWQSKEACEWKSSRLLILWDQDHDLEHMKLPSFLTTMNASYWIGLWKASSNKGWTWIDGTPYPEHWKLKGPGSHGAIKGVRIETGGWQGDKRRWVCEKSTSCPWEAPKSMSRM</sequence>
<dbReference type="EMBL" id="AKHW03006977">
    <property type="protein sequence ID" value="KYO17568.1"/>
    <property type="molecule type" value="Genomic_DNA"/>
</dbReference>
<feature type="coiled-coil region" evidence="1">
    <location>
        <begin position="138"/>
        <end position="179"/>
    </location>
</feature>
<protein>
    <recommendedName>
        <fullName evidence="4">C-type lectin domain-containing protein</fullName>
    </recommendedName>
</protein>
<evidence type="ECO:0000256" key="1">
    <source>
        <dbReference type="SAM" id="Coils"/>
    </source>
</evidence>
<comment type="caution">
    <text evidence="5">The sequence shown here is derived from an EMBL/GenBank/DDBJ whole genome shotgun (WGS) entry which is preliminary data.</text>
</comment>
<dbReference type="InterPro" id="IPR016186">
    <property type="entry name" value="C-type_lectin-like/link_sf"/>
</dbReference>
<evidence type="ECO:0000313" key="5">
    <source>
        <dbReference type="EMBL" id="KYO17568.1"/>
    </source>
</evidence>
<dbReference type="PROSITE" id="PS50041">
    <property type="entry name" value="C_TYPE_LECTIN_2"/>
    <property type="match status" value="1"/>
</dbReference>
<evidence type="ECO:0000256" key="2">
    <source>
        <dbReference type="SAM" id="MobiDB-lite"/>
    </source>
</evidence>
<keyword evidence="3" id="KW-1133">Transmembrane helix</keyword>
<feature type="transmembrane region" description="Helical" evidence="3">
    <location>
        <begin position="109"/>
        <end position="132"/>
    </location>
</feature>
<dbReference type="STRING" id="8496.A0A151LZ97"/>
<keyword evidence="3" id="KW-0472">Membrane</keyword>
<dbReference type="AlphaFoldDB" id="A0A151LZ97"/>
<gene>
    <name evidence="5" type="ORF">Y1Q_0010544</name>
</gene>